<evidence type="ECO:0000313" key="2">
    <source>
        <dbReference type="Proteomes" id="UP000244855"/>
    </source>
</evidence>
<sequence>MCSHTGPKVPSLHTTSATEWVRAFKDADEEVERRLDQGKLRIYELLGRIEAFKPGTPEYEATIMEVIPPIDSVISLLHGWNESCDKLFSMGDPIRVLKKAGLVNTEAEKEKARAAISANRLLYKMEEQEWIKTRVSLHDLQSDGKTDSEAGSN</sequence>
<organism evidence="1 2">
    <name type="scientific">Periconia macrospinosa</name>
    <dbReference type="NCBI Taxonomy" id="97972"/>
    <lineage>
        <taxon>Eukaryota</taxon>
        <taxon>Fungi</taxon>
        <taxon>Dikarya</taxon>
        <taxon>Ascomycota</taxon>
        <taxon>Pezizomycotina</taxon>
        <taxon>Dothideomycetes</taxon>
        <taxon>Pleosporomycetidae</taxon>
        <taxon>Pleosporales</taxon>
        <taxon>Massarineae</taxon>
        <taxon>Periconiaceae</taxon>
        <taxon>Periconia</taxon>
    </lineage>
</organism>
<keyword evidence="2" id="KW-1185">Reference proteome</keyword>
<dbReference type="Proteomes" id="UP000244855">
    <property type="component" value="Unassembled WGS sequence"/>
</dbReference>
<name>A0A2V1DR72_9PLEO</name>
<dbReference type="AlphaFoldDB" id="A0A2V1DR72"/>
<reference evidence="1 2" key="1">
    <citation type="journal article" date="2018" name="Sci. Rep.">
        <title>Comparative genomics provides insights into the lifestyle and reveals functional heterogeneity of dark septate endophytic fungi.</title>
        <authorList>
            <person name="Knapp D.G."/>
            <person name="Nemeth J.B."/>
            <person name="Barry K."/>
            <person name="Hainaut M."/>
            <person name="Henrissat B."/>
            <person name="Johnson J."/>
            <person name="Kuo A."/>
            <person name="Lim J.H.P."/>
            <person name="Lipzen A."/>
            <person name="Nolan M."/>
            <person name="Ohm R.A."/>
            <person name="Tamas L."/>
            <person name="Grigoriev I.V."/>
            <person name="Spatafora J.W."/>
            <person name="Nagy L.G."/>
            <person name="Kovacs G.M."/>
        </authorList>
    </citation>
    <scope>NUCLEOTIDE SEQUENCE [LARGE SCALE GENOMIC DNA]</scope>
    <source>
        <strain evidence="1 2">DSE2036</strain>
    </source>
</reference>
<protein>
    <submittedName>
        <fullName evidence="1">Uncharacterized protein</fullName>
    </submittedName>
</protein>
<proteinExistence type="predicted"/>
<accession>A0A2V1DR72</accession>
<evidence type="ECO:0000313" key="1">
    <source>
        <dbReference type="EMBL" id="PVH99853.1"/>
    </source>
</evidence>
<gene>
    <name evidence="1" type="ORF">DM02DRAFT_656028</name>
</gene>
<dbReference type="EMBL" id="KZ805384">
    <property type="protein sequence ID" value="PVH99853.1"/>
    <property type="molecule type" value="Genomic_DNA"/>
</dbReference>